<dbReference type="EMBL" id="JACBXS010000031">
    <property type="protein sequence ID" value="NYS26053.1"/>
    <property type="molecule type" value="Genomic_DNA"/>
</dbReference>
<reference evidence="1 2" key="1">
    <citation type="journal article" date="2000" name="Arch. Microbiol.">
        <title>Rhodobaca bogoriensis gen. nov. and sp. nov., an alkaliphilic purple nonsulfur bacterium from African Rift Valley soda lakes.</title>
        <authorList>
            <person name="Milford A.D."/>
            <person name="Achenbach L.A."/>
            <person name="Jung D.O."/>
            <person name="Madigan M.T."/>
        </authorList>
    </citation>
    <scope>NUCLEOTIDE SEQUENCE [LARGE SCALE GENOMIC DNA]</scope>
    <source>
        <strain evidence="1 2">2376</strain>
    </source>
</reference>
<accession>A0A7Z0I183</accession>
<name>A0A7Z0I183_9RHOB</name>
<keyword evidence="2" id="KW-1185">Reference proteome</keyword>
<protein>
    <recommendedName>
        <fullName evidence="3">CRISPR-associated protein</fullName>
    </recommendedName>
</protein>
<evidence type="ECO:0000313" key="1">
    <source>
        <dbReference type="EMBL" id="NYS26053.1"/>
    </source>
</evidence>
<sequence>MAEKPPHPYARVLIPTDESANPLSVTASPVFHDGSRADEKLVSGELRCTLTALTPLLVANEHFSAKAVKGARDCGDGMVELPSDWGVPVPVASDKTVLEPWRLPCGRIVLSGSGLKGMLHHSLAALMGAPMTRVEEQFFFYRPNLDVSSSDKNARLEPRVAVVLKHQDENDTLTIRVLPQMHRSQVKFATAKAGARLNTEIGGRQSAAMTGLQYPKPDRRGNQKTTTILPGSRHQELDLNDWVHFTYATGTDGEGELARVFGAPKDYRHALVKAAEFEAGENLDVTADVLAWHDMTADKLADAQQGHLSARHPLSGDNFSRRKQEIANGIQRRKKTIRRPGQLIYVEVEKMPAGEMRVVSLGQNFRYYWMKQNSVRKRSGPKGKERPILLPLESERRVLDPDMEHSPPEALTAGRLLFGYVAETRNSSTTGIGKGDFTQLAGRIAPGHAVERVSDAQAADITRFRSGKQGAVVPLRILGGPKASNDFDRLEGAGYGHLPSDPTGELARIFPLHQPDAAKHPSLYRCHPNHTEDLEIIQKNQAGLARFISSPGAQFGVTIRFRDLRLWELGALMTALCPKLLEDPAAPLAEPNNKTPDFAVKLGHGRPLGLGSIRVDIDSLHQHDPVTGELDADAGLGADALDAFSAIPIAPEVLAAWLDVHRYKGRTYAAYPTATDRNGRSIYAHYTNLRRQEARDSRSRRL</sequence>
<evidence type="ECO:0008006" key="3">
    <source>
        <dbReference type="Google" id="ProtNLM"/>
    </source>
</evidence>
<dbReference type="RefSeq" id="WP_179906850.1">
    <property type="nucleotide sequence ID" value="NZ_JACBXS010000031.1"/>
</dbReference>
<proteinExistence type="predicted"/>
<evidence type="ECO:0000313" key="2">
    <source>
        <dbReference type="Proteomes" id="UP000529417"/>
    </source>
</evidence>
<gene>
    <name evidence="1" type="ORF">HUK65_13745</name>
</gene>
<organism evidence="1 2">
    <name type="scientific">Rhabdonatronobacter sediminivivens</name>
    <dbReference type="NCBI Taxonomy" id="2743469"/>
    <lineage>
        <taxon>Bacteria</taxon>
        <taxon>Pseudomonadati</taxon>
        <taxon>Pseudomonadota</taxon>
        <taxon>Alphaproteobacteria</taxon>
        <taxon>Rhodobacterales</taxon>
        <taxon>Paracoccaceae</taxon>
        <taxon>Rhabdonatronobacter</taxon>
    </lineage>
</organism>
<dbReference type="Proteomes" id="UP000529417">
    <property type="component" value="Unassembled WGS sequence"/>
</dbReference>
<dbReference type="AlphaFoldDB" id="A0A7Z0I183"/>
<comment type="caution">
    <text evidence="1">The sequence shown here is derived from an EMBL/GenBank/DDBJ whole genome shotgun (WGS) entry which is preliminary data.</text>
</comment>